<name>A0ABT4HU91_9BACL</name>
<dbReference type="InterPro" id="IPR022742">
    <property type="entry name" value="Hydrolase_4"/>
</dbReference>
<dbReference type="InterPro" id="IPR051044">
    <property type="entry name" value="MAG_DAG_Lipase"/>
</dbReference>
<evidence type="ECO:0000313" key="2">
    <source>
        <dbReference type="EMBL" id="MCZ0830366.1"/>
    </source>
</evidence>
<reference evidence="2" key="1">
    <citation type="submission" date="2022-09" db="EMBL/GenBank/DDBJ databases">
        <title>Genome analysis and characterization of larvicidal activity of Brevibacillus strains.</title>
        <authorList>
            <person name="Patrusheva E.V."/>
            <person name="Izotova A.O."/>
            <person name="Toshchakov S.V."/>
            <person name="Sineoky S.P."/>
        </authorList>
    </citation>
    <scope>NUCLEOTIDE SEQUENCE</scope>
    <source>
        <strain evidence="2">VKPM_B-13244</strain>
    </source>
</reference>
<dbReference type="InterPro" id="IPR029058">
    <property type="entry name" value="AB_hydrolase_fold"/>
</dbReference>
<dbReference type="PANTHER" id="PTHR11614">
    <property type="entry name" value="PHOSPHOLIPASE-RELATED"/>
    <property type="match status" value="1"/>
</dbReference>
<dbReference type="RefSeq" id="WP_051870671.1">
    <property type="nucleotide sequence ID" value="NZ_BORK01000001.1"/>
</dbReference>
<evidence type="ECO:0000259" key="1">
    <source>
        <dbReference type="Pfam" id="PF12146"/>
    </source>
</evidence>
<organism evidence="2 3">
    <name type="scientific">Brevibacillus halotolerans</name>
    <dbReference type="NCBI Taxonomy" id="1507437"/>
    <lineage>
        <taxon>Bacteria</taxon>
        <taxon>Bacillati</taxon>
        <taxon>Bacillota</taxon>
        <taxon>Bacilli</taxon>
        <taxon>Bacillales</taxon>
        <taxon>Paenibacillaceae</taxon>
        <taxon>Brevibacillus</taxon>
    </lineage>
</organism>
<dbReference type="SUPFAM" id="SSF53474">
    <property type="entry name" value="alpha/beta-Hydrolases"/>
    <property type="match status" value="1"/>
</dbReference>
<feature type="domain" description="Serine aminopeptidase S33" evidence="1">
    <location>
        <begin position="28"/>
        <end position="262"/>
    </location>
</feature>
<dbReference type="Proteomes" id="UP001067708">
    <property type="component" value="Unassembled WGS sequence"/>
</dbReference>
<accession>A0ABT4HU91</accession>
<gene>
    <name evidence="2" type="ORF">O0535_06075</name>
</gene>
<dbReference type="Gene3D" id="3.40.50.1820">
    <property type="entry name" value="alpha/beta hydrolase"/>
    <property type="match status" value="1"/>
</dbReference>
<dbReference type="InterPro" id="IPR000073">
    <property type="entry name" value="AB_hydrolase_1"/>
</dbReference>
<sequence length="279" mass="31858">MKRDSCISSYYIGAQGVHIYYRIWIPAEPRGLMVLLHGSGEHSGYYSHIGEESLRHQIGLITPDLRGFGKSEGHRGHINHFEEYLDDLEALIILLQDRYPGLPIFLLGHSLGGLIVIRYGQEYYGKAKGVILSSPVLGTGFSIPYPLKKMAELLSWITPRLPIEPFKWSWSRSILLGSSSESLHDPLFTIQYTPRWFAEMLQSGVRALSEVAKYNLPTLILYGQQDTLINQRLLENFFHSIPNDDKGYVMFSDGGHRPLHEHHHEEAVTNIFEWITVRS</sequence>
<dbReference type="EMBL" id="JAPTNG010000004">
    <property type="protein sequence ID" value="MCZ0830366.1"/>
    <property type="molecule type" value="Genomic_DNA"/>
</dbReference>
<proteinExistence type="predicted"/>
<evidence type="ECO:0000313" key="3">
    <source>
        <dbReference type="Proteomes" id="UP001067708"/>
    </source>
</evidence>
<comment type="caution">
    <text evidence="2">The sequence shown here is derived from an EMBL/GenBank/DDBJ whole genome shotgun (WGS) entry which is preliminary data.</text>
</comment>
<dbReference type="PRINTS" id="PR00111">
    <property type="entry name" value="ABHYDROLASE"/>
</dbReference>
<dbReference type="Pfam" id="PF12146">
    <property type="entry name" value="Hydrolase_4"/>
    <property type="match status" value="1"/>
</dbReference>
<keyword evidence="3" id="KW-1185">Reference proteome</keyword>
<protein>
    <submittedName>
        <fullName evidence="2">Lysophospholipase</fullName>
    </submittedName>
</protein>